<dbReference type="AlphaFoldDB" id="A0AAD6X1Q4"/>
<sequence>MAVPNHTQSSPALFFALALFMAAPACYILVPAFPMAVPCLQPLVVTPAHSKEPKEPAPPKEKEPATRTPSGAGLPAPLLALMRTEDGPFLANEVFSVPPTQALEPINEVVPAAEWYAITRGRFVGVVNQFALAVLAISGVAHNANKAYTTQVLALNAFNQVLTWGGVQVV</sequence>
<keyword evidence="2" id="KW-1133">Transmembrane helix</keyword>
<evidence type="ECO:0000256" key="1">
    <source>
        <dbReference type="SAM" id="MobiDB-lite"/>
    </source>
</evidence>
<comment type="caution">
    <text evidence="3">The sequence shown here is derived from an EMBL/GenBank/DDBJ whole genome shotgun (WGS) entry which is preliminary data.</text>
</comment>
<proteinExistence type="predicted"/>
<evidence type="ECO:0000256" key="2">
    <source>
        <dbReference type="SAM" id="Phobius"/>
    </source>
</evidence>
<gene>
    <name evidence="3" type="ORF">C8F04DRAFT_1188135</name>
</gene>
<name>A0AAD6X1Q4_9AGAR</name>
<reference evidence="3" key="1">
    <citation type="submission" date="2023-03" db="EMBL/GenBank/DDBJ databases">
        <title>Massive genome expansion in bonnet fungi (Mycena s.s.) driven by repeated elements and novel gene families across ecological guilds.</title>
        <authorList>
            <consortium name="Lawrence Berkeley National Laboratory"/>
            <person name="Harder C.B."/>
            <person name="Miyauchi S."/>
            <person name="Viragh M."/>
            <person name="Kuo A."/>
            <person name="Thoen E."/>
            <person name="Andreopoulos B."/>
            <person name="Lu D."/>
            <person name="Skrede I."/>
            <person name="Drula E."/>
            <person name="Henrissat B."/>
            <person name="Morin E."/>
            <person name="Kohler A."/>
            <person name="Barry K."/>
            <person name="LaButti K."/>
            <person name="Morin E."/>
            <person name="Salamov A."/>
            <person name="Lipzen A."/>
            <person name="Mereny Z."/>
            <person name="Hegedus B."/>
            <person name="Baldrian P."/>
            <person name="Stursova M."/>
            <person name="Weitz H."/>
            <person name="Taylor A."/>
            <person name="Grigoriev I.V."/>
            <person name="Nagy L.G."/>
            <person name="Martin F."/>
            <person name="Kauserud H."/>
        </authorList>
    </citation>
    <scope>NUCLEOTIDE SEQUENCE</scope>
    <source>
        <strain evidence="3">CBHHK200</strain>
    </source>
</reference>
<keyword evidence="2" id="KW-0472">Membrane</keyword>
<dbReference type="EMBL" id="JARJCM010000106">
    <property type="protein sequence ID" value="KAJ7029034.1"/>
    <property type="molecule type" value="Genomic_DNA"/>
</dbReference>
<feature type="region of interest" description="Disordered" evidence="1">
    <location>
        <begin position="49"/>
        <end position="73"/>
    </location>
</feature>
<dbReference type="Proteomes" id="UP001218188">
    <property type="component" value="Unassembled WGS sequence"/>
</dbReference>
<organism evidence="3 4">
    <name type="scientific">Mycena alexandri</name>
    <dbReference type="NCBI Taxonomy" id="1745969"/>
    <lineage>
        <taxon>Eukaryota</taxon>
        <taxon>Fungi</taxon>
        <taxon>Dikarya</taxon>
        <taxon>Basidiomycota</taxon>
        <taxon>Agaricomycotina</taxon>
        <taxon>Agaricomycetes</taxon>
        <taxon>Agaricomycetidae</taxon>
        <taxon>Agaricales</taxon>
        <taxon>Marasmiineae</taxon>
        <taxon>Mycenaceae</taxon>
        <taxon>Mycena</taxon>
    </lineage>
</organism>
<protein>
    <submittedName>
        <fullName evidence="3">Uncharacterized protein</fullName>
    </submittedName>
</protein>
<keyword evidence="4" id="KW-1185">Reference proteome</keyword>
<feature type="compositionally biased region" description="Basic and acidic residues" evidence="1">
    <location>
        <begin position="49"/>
        <end position="65"/>
    </location>
</feature>
<evidence type="ECO:0000313" key="4">
    <source>
        <dbReference type="Proteomes" id="UP001218188"/>
    </source>
</evidence>
<accession>A0AAD6X1Q4</accession>
<feature type="transmembrane region" description="Helical" evidence="2">
    <location>
        <begin position="12"/>
        <end position="33"/>
    </location>
</feature>
<keyword evidence="2" id="KW-0812">Transmembrane</keyword>
<evidence type="ECO:0000313" key="3">
    <source>
        <dbReference type="EMBL" id="KAJ7029034.1"/>
    </source>
</evidence>